<feature type="transmembrane region" description="Helical" evidence="9">
    <location>
        <begin position="181"/>
        <end position="206"/>
    </location>
</feature>
<dbReference type="PRINTS" id="PR00171">
    <property type="entry name" value="SUGRTRNSPORT"/>
</dbReference>
<organism evidence="11">
    <name type="scientific">Aspergillus flavus</name>
    <dbReference type="NCBI Taxonomy" id="5059"/>
    <lineage>
        <taxon>Eukaryota</taxon>
        <taxon>Fungi</taxon>
        <taxon>Dikarya</taxon>
        <taxon>Ascomycota</taxon>
        <taxon>Pezizomycotina</taxon>
        <taxon>Eurotiomycetes</taxon>
        <taxon>Eurotiomycetidae</taxon>
        <taxon>Eurotiales</taxon>
        <taxon>Aspergillaceae</taxon>
        <taxon>Aspergillus</taxon>
        <taxon>Aspergillus subgen. Circumdati</taxon>
    </lineage>
</organism>
<dbReference type="InterPro" id="IPR036259">
    <property type="entry name" value="MFS_trans_sf"/>
</dbReference>
<keyword evidence="5 9" id="KW-1133">Transmembrane helix</keyword>
<dbReference type="SUPFAM" id="SSF103473">
    <property type="entry name" value="MFS general substrate transporter"/>
    <property type="match status" value="1"/>
</dbReference>
<feature type="region of interest" description="Disordered" evidence="8">
    <location>
        <begin position="525"/>
        <end position="546"/>
    </location>
</feature>
<protein>
    <submittedName>
        <fullName evidence="11">General substrate transporter</fullName>
    </submittedName>
</protein>
<feature type="domain" description="Major facilitator superfamily (MFS) profile" evidence="10">
    <location>
        <begin position="53"/>
        <end position="502"/>
    </location>
</feature>
<evidence type="ECO:0000256" key="4">
    <source>
        <dbReference type="ARBA" id="ARBA00022692"/>
    </source>
</evidence>
<evidence type="ECO:0000259" key="10">
    <source>
        <dbReference type="PROSITE" id="PS50850"/>
    </source>
</evidence>
<feature type="transmembrane region" description="Helical" evidence="9">
    <location>
        <begin position="447"/>
        <end position="463"/>
    </location>
</feature>
<feature type="transmembrane region" description="Helical" evidence="9">
    <location>
        <begin position="147"/>
        <end position="169"/>
    </location>
</feature>
<dbReference type="PROSITE" id="PS00216">
    <property type="entry name" value="SUGAR_TRANSPORT_1"/>
    <property type="match status" value="1"/>
</dbReference>
<keyword evidence="6 9" id="KW-0472">Membrane</keyword>
<dbReference type="InterPro" id="IPR005829">
    <property type="entry name" value="Sugar_transporter_CS"/>
</dbReference>
<name>A0A5N6GZ74_ASPFL</name>
<evidence type="ECO:0000256" key="9">
    <source>
        <dbReference type="SAM" id="Phobius"/>
    </source>
</evidence>
<dbReference type="Proteomes" id="UP000325434">
    <property type="component" value="Unassembled WGS sequence"/>
</dbReference>
<evidence type="ECO:0000256" key="5">
    <source>
        <dbReference type="ARBA" id="ARBA00022989"/>
    </source>
</evidence>
<feature type="transmembrane region" description="Helical" evidence="9">
    <location>
        <begin position="91"/>
        <end position="112"/>
    </location>
</feature>
<feature type="transmembrane region" description="Helical" evidence="9">
    <location>
        <begin position="377"/>
        <end position="395"/>
    </location>
</feature>
<evidence type="ECO:0000313" key="11">
    <source>
        <dbReference type="EMBL" id="KAB8247235.1"/>
    </source>
</evidence>
<comment type="subcellular location">
    <subcellularLocation>
        <location evidence="1">Membrane</location>
        <topology evidence="1">Multi-pass membrane protein</topology>
    </subcellularLocation>
</comment>
<dbReference type="PANTHER" id="PTHR48022">
    <property type="entry name" value="PLASTIDIC GLUCOSE TRANSPORTER 4"/>
    <property type="match status" value="1"/>
</dbReference>
<dbReference type="InterPro" id="IPR005828">
    <property type="entry name" value="MFS_sugar_transport-like"/>
</dbReference>
<evidence type="ECO:0000256" key="8">
    <source>
        <dbReference type="SAM" id="MobiDB-lite"/>
    </source>
</evidence>
<dbReference type="PROSITE" id="PS50850">
    <property type="entry name" value="MFS"/>
    <property type="match status" value="1"/>
</dbReference>
<feature type="transmembrane region" description="Helical" evidence="9">
    <location>
        <begin position="350"/>
        <end position="370"/>
    </location>
</feature>
<evidence type="ECO:0000256" key="3">
    <source>
        <dbReference type="ARBA" id="ARBA00022448"/>
    </source>
</evidence>
<feature type="transmembrane region" description="Helical" evidence="9">
    <location>
        <begin position="312"/>
        <end position="330"/>
    </location>
</feature>
<sequence>MTRSTTSLAKYIHAIRDSPRGIYNHNLAVVVVSFALCGCAKGMLPDPKTCPIILCLYLTPRLLVGWDEGSASAITQLKSFERMYNLDNNTVSNIVSFVNLGAGVGALLSFLLNDRIGRRWSMRLYQLVYIIGSLISCFSYGNVGVLYAGRLIAGLGIGALTVVGPMTIAEVAPKATRGLMTLLFNVCMLSGQALGVFTVYGCSIHISPAKNLQYQIPWFTQTFAPSISIILSFFAVESPRWIILSNKRQSALASLLRLRGLPANHPYVDAEYNEMVRQVEEEDTSLGPTSSLKVVKETFFIRSNLRRVQLSLVAYILAQMSGANSVTNYLPTIFGMVGIKGSGVKVYTTGLYAITKLIFCVAASLCFVDVLGRRKSLMTGIIIQIICHSYLAGYLSFFTKEPSTMPKGASDAAIAFIYIHALGWAIGLYTLPYLFGAELWPSRIRSFGGALSQCFHWLFYFAITKATPSLLTGLHTWGAFVLFAGFCIVALVYTFFLVPETSGLSLEEINKIFERPLYRLGQPLAPERQNDEDDDEKQSTRYIERV</sequence>
<evidence type="ECO:0000256" key="6">
    <source>
        <dbReference type="ARBA" id="ARBA00023136"/>
    </source>
</evidence>
<evidence type="ECO:0000256" key="1">
    <source>
        <dbReference type="ARBA" id="ARBA00004141"/>
    </source>
</evidence>
<dbReference type="EMBL" id="ML734591">
    <property type="protein sequence ID" value="KAB8247235.1"/>
    <property type="molecule type" value="Genomic_DNA"/>
</dbReference>
<proteinExistence type="inferred from homology"/>
<dbReference type="NCBIfam" id="TIGR00879">
    <property type="entry name" value="SP"/>
    <property type="match status" value="1"/>
</dbReference>
<dbReference type="InterPro" id="IPR050360">
    <property type="entry name" value="MFS_Sugar_Transporters"/>
</dbReference>
<dbReference type="VEuPathDB" id="FungiDB:AFLA_012779"/>
<comment type="similarity">
    <text evidence="2 7">Belongs to the major facilitator superfamily. Sugar transporter (TC 2.A.1.1) family.</text>
</comment>
<keyword evidence="3 7" id="KW-0813">Transport</keyword>
<dbReference type="GO" id="GO:0016020">
    <property type="term" value="C:membrane"/>
    <property type="evidence" value="ECO:0007669"/>
    <property type="project" value="UniProtKB-SubCell"/>
</dbReference>
<feature type="transmembrane region" description="Helical" evidence="9">
    <location>
        <begin position="218"/>
        <end position="236"/>
    </location>
</feature>
<evidence type="ECO:0000256" key="7">
    <source>
        <dbReference type="RuleBase" id="RU003346"/>
    </source>
</evidence>
<evidence type="ECO:0000256" key="2">
    <source>
        <dbReference type="ARBA" id="ARBA00010992"/>
    </source>
</evidence>
<feature type="compositionally biased region" description="Basic and acidic residues" evidence="8">
    <location>
        <begin position="537"/>
        <end position="546"/>
    </location>
</feature>
<feature type="transmembrane region" description="Helical" evidence="9">
    <location>
        <begin position="124"/>
        <end position="141"/>
    </location>
</feature>
<dbReference type="VEuPathDB" id="FungiDB:F9C07_1200148"/>
<accession>A0A5N6GZ74</accession>
<dbReference type="Pfam" id="PF00083">
    <property type="entry name" value="Sugar_tr"/>
    <property type="match status" value="1"/>
</dbReference>
<feature type="transmembrane region" description="Helical" evidence="9">
    <location>
        <begin position="475"/>
        <end position="498"/>
    </location>
</feature>
<gene>
    <name evidence="11" type="ORF">BDV35DRAFT_201476</name>
</gene>
<dbReference type="InterPro" id="IPR020846">
    <property type="entry name" value="MFS_dom"/>
</dbReference>
<dbReference type="AlphaFoldDB" id="A0A5N6GZ74"/>
<dbReference type="InterPro" id="IPR003663">
    <property type="entry name" value="Sugar/inositol_transpt"/>
</dbReference>
<keyword evidence="4 9" id="KW-0812">Transmembrane</keyword>
<dbReference type="Gene3D" id="1.20.1250.20">
    <property type="entry name" value="MFS general substrate transporter like domains"/>
    <property type="match status" value="1"/>
</dbReference>
<feature type="transmembrane region" description="Helical" evidence="9">
    <location>
        <begin position="21"/>
        <end position="44"/>
    </location>
</feature>
<reference evidence="11" key="1">
    <citation type="submission" date="2019-04" db="EMBL/GenBank/DDBJ databases">
        <title>Friends and foes A comparative genomics study of 23 Aspergillus species from section Flavi.</title>
        <authorList>
            <consortium name="DOE Joint Genome Institute"/>
            <person name="Kjaerbolling I."/>
            <person name="Vesth T."/>
            <person name="Frisvad J.C."/>
            <person name="Nybo J.L."/>
            <person name="Theobald S."/>
            <person name="Kildgaard S."/>
            <person name="Isbrandt T."/>
            <person name="Kuo A."/>
            <person name="Sato A."/>
            <person name="Lyhne E.K."/>
            <person name="Kogle M.E."/>
            <person name="Wiebenga A."/>
            <person name="Kun R.S."/>
            <person name="Lubbers R.J."/>
            <person name="Makela M.R."/>
            <person name="Barry K."/>
            <person name="Chovatia M."/>
            <person name="Clum A."/>
            <person name="Daum C."/>
            <person name="Haridas S."/>
            <person name="He G."/>
            <person name="LaButti K."/>
            <person name="Lipzen A."/>
            <person name="Mondo S."/>
            <person name="Riley R."/>
            <person name="Salamov A."/>
            <person name="Simmons B.A."/>
            <person name="Magnuson J.K."/>
            <person name="Henrissat B."/>
            <person name="Mortensen U.H."/>
            <person name="Larsen T.O."/>
            <person name="Devries R.P."/>
            <person name="Grigoriev I.V."/>
            <person name="Machida M."/>
            <person name="Baker S.E."/>
            <person name="Andersen M.R."/>
        </authorList>
    </citation>
    <scope>NUCLEOTIDE SEQUENCE [LARGE SCALE GENOMIC DNA]</scope>
    <source>
        <strain evidence="11">CBS 121.62</strain>
    </source>
</reference>
<dbReference type="GO" id="GO:0005351">
    <property type="term" value="F:carbohydrate:proton symporter activity"/>
    <property type="evidence" value="ECO:0007669"/>
    <property type="project" value="TreeGrafter"/>
</dbReference>
<dbReference type="PANTHER" id="PTHR48022:SF59">
    <property type="entry name" value="MAJOR FACILITATOR SUPERFAMILY (MFS) PROFILE DOMAIN-CONTAINING PROTEIN"/>
    <property type="match status" value="1"/>
</dbReference>
<feature type="transmembrane region" description="Helical" evidence="9">
    <location>
        <begin position="415"/>
        <end position="435"/>
    </location>
</feature>